<name>A0A7C1JZ39_THERO</name>
<dbReference type="SUPFAM" id="SSF55729">
    <property type="entry name" value="Acyl-CoA N-acyltransferases (Nat)"/>
    <property type="match status" value="1"/>
</dbReference>
<dbReference type="CDD" id="cd04301">
    <property type="entry name" value="NAT_SF"/>
    <property type="match status" value="1"/>
</dbReference>
<sequence>MVESTLIVPLALDDLPRLRLKWGSRYSVEEVAELVRDAPGLSLWAPATGEYVLAGPWRHREEIVALLEVTSGGLTYQLIDALADVATAQGKQLLVSAQQYERRPPVFYERTGFELLEEILVYEMVLYTVPPGPSRLRFERVDADDPFTLGELLDLDHEAFDWLWWNSLEEFDEYMSDPRVDVYLGRERDGTPVSYVGVTRLRGWGHLDRLAVSPLYQGRGYGYESLVWAVRVLAARGAHRIALSTQASNQRSRRLYERFGFRRVPELDYQIYGRWLADPLEA</sequence>
<dbReference type="InterPro" id="IPR050680">
    <property type="entry name" value="YpeA/RimI_acetyltransf"/>
</dbReference>
<dbReference type="InterPro" id="IPR000182">
    <property type="entry name" value="GNAT_dom"/>
</dbReference>
<dbReference type="PANTHER" id="PTHR43420">
    <property type="entry name" value="ACETYLTRANSFERASE"/>
    <property type="match status" value="1"/>
</dbReference>
<proteinExistence type="predicted"/>
<reference evidence="3" key="1">
    <citation type="journal article" date="2020" name="mSystems">
        <title>Genome- and Community-Level Interaction Insights into Carbon Utilization and Element Cycling Functions of Hydrothermarchaeota in Hydrothermal Sediment.</title>
        <authorList>
            <person name="Zhou Z."/>
            <person name="Liu Y."/>
            <person name="Xu W."/>
            <person name="Pan J."/>
            <person name="Luo Z.H."/>
            <person name="Li M."/>
        </authorList>
    </citation>
    <scope>NUCLEOTIDE SEQUENCE [LARGE SCALE GENOMIC DNA]</scope>
    <source>
        <strain evidence="3">SpSt-222</strain>
    </source>
</reference>
<dbReference type="GO" id="GO:0016747">
    <property type="term" value="F:acyltransferase activity, transferring groups other than amino-acyl groups"/>
    <property type="evidence" value="ECO:0007669"/>
    <property type="project" value="InterPro"/>
</dbReference>
<dbReference type="EMBL" id="DSJL01000007">
    <property type="protein sequence ID" value="HEF64623.1"/>
    <property type="molecule type" value="Genomic_DNA"/>
</dbReference>
<protein>
    <submittedName>
        <fullName evidence="3">GNAT family N-acetyltransferase</fullName>
    </submittedName>
</protein>
<organism evidence="3">
    <name type="scientific">Thermomicrobium roseum</name>
    <dbReference type="NCBI Taxonomy" id="500"/>
    <lineage>
        <taxon>Bacteria</taxon>
        <taxon>Pseudomonadati</taxon>
        <taxon>Thermomicrobiota</taxon>
        <taxon>Thermomicrobia</taxon>
        <taxon>Thermomicrobiales</taxon>
        <taxon>Thermomicrobiaceae</taxon>
        <taxon>Thermomicrobium</taxon>
    </lineage>
</organism>
<dbReference type="AlphaFoldDB" id="A0A7C1JZ39"/>
<evidence type="ECO:0000313" key="3">
    <source>
        <dbReference type="EMBL" id="HEF64623.1"/>
    </source>
</evidence>
<keyword evidence="1 3" id="KW-0808">Transferase</keyword>
<dbReference type="PROSITE" id="PS51186">
    <property type="entry name" value="GNAT"/>
    <property type="match status" value="1"/>
</dbReference>
<comment type="caution">
    <text evidence="3">The sequence shown here is derived from an EMBL/GenBank/DDBJ whole genome shotgun (WGS) entry which is preliminary data.</text>
</comment>
<dbReference type="InterPro" id="IPR016181">
    <property type="entry name" value="Acyl_CoA_acyltransferase"/>
</dbReference>
<dbReference type="Gene3D" id="3.40.630.30">
    <property type="match status" value="1"/>
</dbReference>
<gene>
    <name evidence="3" type="ORF">ENP47_03325</name>
</gene>
<keyword evidence="2" id="KW-0012">Acyltransferase</keyword>
<dbReference type="Pfam" id="PF00583">
    <property type="entry name" value="Acetyltransf_1"/>
    <property type="match status" value="1"/>
</dbReference>
<accession>A0A7C1JZ39</accession>
<evidence type="ECO:0000256" key="1">
    <source>
        <dbReference type="ARBA" id="ARBA00022679"/>
    </source>
</evidence>
<evidence type="ECO:0000256" key="2">
    <source>
        <dbReference type="ARBA" id="ARBA00023315"/>
    </source>
</evidence>